<evidence type="ECO:0000313" key="1">
    <source>
        <dbReference type="EMBL" id="PSB51580.1"/>
    </source>
</evidence>
<keyword evidence="2" id="KW-1185">Reference proteome</keyword>
<organism evidence="1 2">
    <name type="scientific">Chamaesiphon polymorphus CCALA 037</name>
    <dbReference type="NCBI Taxonomy" id="2107692"/>
    <lineage>
        <taxon>Bacteria</taxon>
        <taxon>Bacillati</taxon>
        <taxon>Cyanobacteriota</taxon>
        <taxon>Cyanophyceae</taxon>
        <taxon>Gomontiellales</taxon>
        <taxon>Chamaesiphonaceae</taxon>
        <taxon>Chamaesiphon</taxon>
    </lineage>
</organism>
<comment type="caution">
    <text evidence="1">The sequence shown here is derived from an EMBL/GenBank/DDBJ whole genome shotgun (WGS) entry which is preliminary data.</text>
</comment>
<dbReference type="AlphaFoldDB" id="A0A2T1G338"/>
<sequence>MPKSKLKYGIYKYEISLQLESEIDLSEHFTESEWQEMSEIDKQIKIQELIDDEMNTNAESSYEFARECEAE</sequence>
<dbReference type="RefSeq" id="WP_106309637.1">
    <property type="nucleotide sequence ID" value="NZ_PVWO01000354.1"/>
</dbReference>
<dbReference type="Proteomes" id="UP000238937">
    <property type="component" value="Unassembled WGS sequence"/>
</dbReference>
<reference evidence="1 2" key="1">
    <citation type="submission" date="2018-03" db="EMBL/GenBank/DDBJ databases">
        <title>The ancient ancestry and fast evolution of plastids.</title>
        <authorList>
            <person name="Moore K.R."/>
            <person name="Magnabosco C."/>
            <person name="Momper L."/>
            <person name="Gold D.A."/>
            <person name="Bosak T."/>
            <person name="Fournier G.P."/>
        </authorList>
    </citation>
    <scope>NUCLEOTIDE SEQUENCE [LARGE SCALE GENOMIC DNA]</scope>
    <source>
        <strain evidence="1 2">CCALA 037</strain>
    </source>
</reference>
<accession>A0A2T1G338</accession>
<evidence type="ECO:0000313" key="2">
    <source>
        <dbReference type="Proteomes" id="UP000238937"/>
    </source>
</evidence>
<name>A0A2T1G338_9CYAN</name>
<protein>
    <submittedName>
        <fullName evidence="1">Uncharacterized protein</fullName>
    </submittedName>
</protein>
<dbReference type="EMBL" id="PVWO01000354">
    <property type="protein sequence ID" value="PSB51580.1"/>
    <property type="molecule type" value="Genomic_DNA"/>
</dbReference>
<proteinExistence type="predicted"/>
<gene>
    <name evidence="1" type="ORF">C7B77_21455</name>
</gene>